<dbReference type="EMBL" id="QFPX01000002">
    <property type="protein sequence ID" value="PZQ57136.1"/>
    <property type="molecule type" value="Genomic_DNA"/>
</dbReference>
<sequence>MILYAPSNEPMPADGPKVIPAATLVIFRNAAHGGPPELLMVQRAQAMRFAGGAAVFPGGRVDPADRELGAALMPDQPIELAAARIAAIRETLEETGLMVATRRPVTAEEAAQGRLMLLECGALAPVLERFGWDLAPERLVLYAHWCPPWDKGFDTRFFVTDLGTGAVDVTVDATENTRLFWTSAAEALAMAARGEIAVIFPTRRNLERLARYGSHEDAIADIARHPVERIHPGIEMVDGEAWLMIPDGHGYPVRGQLKALADRG</sequence>
<evidence type="ECO:0000313" key="9">
    <source>
        <dbReference type="Proteomes" id="UP000249082"/>
    </source>
</evidence>
<dbReference type="InterPro" id="IPR039121">
    <property type="entry name" value="NUDT19"/>
</dbReference>
<dbReference type="PANTHER" id="PTHR12318:SF0">
    <property type="entry name" value="ACYL-COENZYME A DIPHOSPHATASE NUDT19"/>
    <property type="match status" value="1"/>
</dbReference>
<dbReference type="InterPro" id="IPR015797">
    <property type="entry name" value="NUDIX_hydrolase-like_dom_sf"/>
</dbReference>
<dbReference type="GO" id="GO:0046872">
    <property type="term" value="F:metal ion binding"/>
    <property type="evidence" value="ECO:0007669"/>
    <property type="project" value="UniProtKB-KW"/>
</dbReference>
<gene>
    <name evidence="8" type="ORF">DI555_03225</name>
</gene>
<proteinExistence type="predicted"/>
<feature type="domain" description="Nudix hydrolase" evidence="7">
    <location>
        <begin position="17"/>
        <end position="204"/>
    </location>
</feature>
<keyword evidence="3" id="KW-0479">Metal-binding</keyword>
<dbReference type="GO" id="GO:0016818">
    <property type="term" value="F:hydrolase activity, acting on acid anhydrides, in phosphorus-containing anhydrides"/>
    <property type="evidence" value="ECO:0007669"/>
    <property type="project" value="InterPro"/>
</dbReference>
<comment type="cofactor">
    <cofactor evidence="2">
        <name>Mg(2+)</name>
        <dbReference type="ChEBI" id="CHEBI:18420"/>
    </cofactor>
</comment>
<dbReference type="SUPFAM" id="SSF55811">
    <property type="entry name" value="Nudix"/>
    <property type="match status" value="1"/>
</dbReference>
<evidence type="ECO:0000259" key="7">
    <source>
        <dbReference type="PROSITE" id="PS51462"/>
    </source>
</evidence>
<keyword evidence="6" id="KW-0464">Manganese</keyword>
<evidence type="ECO:0000256" key="2">
    <source>
        <dbReference type="ARBA" id="ARBA00001946"/>
    </source>
</evidence>
<evidence type="ECO:0000256" key="6">
    <source>
        <dbReference type="ARBA" id="ARBA00023211"/>
    </source>
</evidence>
<dbReference type="PROSITE" id="PS51462">
    <property type="entry name" value="NUDIX"/>
    <property type="match status" value="1"/>
</dbReference>
<accession>A0A2W5NUI7</accession>
<evidence type="ECO:0000256" key="3">
    <source>
        <dbReference type="ARBA" id="ARBA00022723"/>
    </source>
</evidence>
<comment type="cofactor">
    <cofactor evidence="1">
        <name>Mn(2+)</name>
        <dbReference type="ChEBI" id="CHEBI:29035"/>
    </cofactor>
</comment>
<name>A0A2W5NUI7_9SPHN</name>
<keyword evidence="4 8" id="KW-0378">Hydrolase</keyword>
<comment type="caution">
    <text evidence="8">The sequence shown here is derived from an EMBL/GenBank/DDBJ whole genome shotgun (WGS) entry which is preliminary data.</text>
</comment>
<evidence type="ECO:0000256" key="5">
    <source>
        <dbReference type="ARBA" id="ARBA00022842"/>
    </source>
</evidence>
<dbReference type="AlphaFoldDB" id="A0A2W5NUI7"/>
<keyword evidence="5" id="KW-0460">Magnesium</keyword>
<dbReference type="PANTHER" id="PTHR12318">
    <property type="entry name" value="TESTOSTERONE-REGULATED PROTEIN RP2"/>
    <property type="match status" value="1"/>
</dbReference>
<evidence type="ECO:0000313" key="8">
    <source>
        <dbReference type="EMBL" id="PZQ57136.1"/>
    </source>
</evidence>
<dbReference type="Gene3D" id="3.90.79.10">
    <property type="entry name" value="Nucleoside Triphosphate Pyrophosphohydrolase"/>
    <property type="match status" value="1"/>
</dbReference>
<dbReference type="Proteomes" id="UP000249082">
    <property type="component" value="Unassembled WGS sequence"/>
</dbReference>
<evidence type="ECO:0000256" key="4">
    <source>
        <dbReference type="ARBA" id="ARBA00022801"/>
    </source>
</evidence>
<reference evidence="8 9" key="1">
    <citation type="submission" date="2017-08" db="EMBL/GenBank/DDBJ databases">
        <title>Infants hospitalized years apart are colonized by the same room-sourced microbial strains.</title>
        <authorList>
            <person name="Brooks B."/>
            <person name="Olm M.R."/>
            <person name="Firek B.A."/>
            <person name="Baker R."/>
            <person name="Thomas B.C."/>
            <person name="Morowitz M.J."/>
            <person name="Banfield J.F."/>
        </authorList>
    </citation>
    <scope>NUCLEOTIDE SEQUENCE [LARGE SCALE GENOMIC DNA]</scope>
    <source>
        <strain evidence="8">S2_005_002_R2_33</strain>
    </source>
</reference>
<dbReference type="InterPro" id="IPR000086">
    <property type="entry name" value="NUDIX_hydrolase_dom"/>
</dbReference>
<protein>
    <submittedName>
        <fullName evidence="8">NUDIX hydrolase</fullName>
    </submittedName>
</protein>
<evidence type="ECO:0000256" key="1">
    <source>
        <dbReference type="ARBA" id="ARBA00001936"/>
    </source>
</evidence>
<organism evidence="8 9">
    <name type="scientific">Novosphingobium pentaromativorans</name>
    <dbReference type="NCBI Taxonomy" id="205844"/>
    <lineage>
        <taxon>Bacteria</taxon>
        <taxon>Pseudomonadati</taxon>
        <taxon>Pseudomonadota</taxon>
        <taxon>Alphaproteobacteria</taxon>
        <taxon>Sphingomonadales</taxon>
        <taxon>Sphingomonadaceae</taxon>
        <taxon>Novosphingobium</taxon>
    </lineage>
</organism>